<evidence type="ECO:0000313" key="2">
    <source>
        <dbReference type="EMBL" id="NER12011.1"/>
    </source>
</evidence>
<organism evidence="2 3">
    <name type="scientific">Leptobacterium flavescens</name>
    <dbReference type="NCBI Taxonomy" id="472055"/>
    <lineage>
        <taxon>Bacteria</taxon>
        <taxon>Pseudomonadati</taxon>
        <taxon>Bacteroidota</taxon>
        <taxon>Flavobacteriia</taxon>
        <taxon>Flavobacteriales</taxon>
        <taxon>Flavobacteriaceae</taxon>
        <taxon>Leptobacterium</taxon>
    </lineage>
</organism>
<dbReference type="SUPFAM" id="SSF55021">
    <property type="entry name" value="ACT-like"/>
    <property type="match status" value="2"/>
</dbReference>
<proteinExistence type="predicted"/>
<feature type="domain" description="DUF2241" evidence="1">
    <location>
        <begin position="2"/>
        <end position="69"/>
    </location>
</feature>
<dbReference type="AlphaFoldDB" id="A0A6P0UFF6"/>
<dbReference type="Pfam" id="PF10000">
    <property type="entry name" value="ACT_3"/>
    <property type="match status" value="1"/>
</dbReference>
<keyword evidence="3" id="KW-1185">Reference proteome</keyword>
<reference evidence="2 3" key="1">
    <citation type="submission" date="2020-01" db="EMBL/GenBank/DDBJ databases">
        <title>Leptobacterium flavescens.</title>
        <authorList>
            <person name="Wang G."/>
        </authorList>
    </citation>
    <scope>NUCLEOTIDE SEQUENCE [LARGE SCALE GENOMIC DNA]</scope>
    <source>
        <strain evidence="2 3">KCTC 22160</strain>
    </source>
</reference>
<dbReference type="InterPro" id="IPR018717">
    <property type="entry name" value="DUF2241"/>
</dbReference>
<gene>
    <name evidence="2" type="ORF">GWK08_01030</name>
</gene>
<protein>
    <submittedName>
        <fullName evidence="2">ACT domain-containing protein</fullName>
    </submittedName>
</protein>
<dbReference type="EMBL" id="JAABOO010000001">
    <property type="protein sequence ID" value="NER12011.1"/>
    <property type="molecule type" value="Genomic_DNA"/>
</dbReference>
<accession>A0A6P0UFF6</accession>
<sequence>MAGETNLSELIRNMKPLLQDGEYIFSTLSQRDHIPEEHILAMFKEKEGITIVLERSQADLFKIKYESVFSWITLEVHSSLDAVGLTAAFSSALAKKGISCNVMAAYYHDHIFVNTKDKDKAIEVLISLSEEYKNRMEKQG</sequence>
<dbReference type="InterPro" id="IPR045865">
    <property type="entry name" value="ACT-like_dom_sf"/>
</dbReference>
<comment type="caution">
    <text evidence="2">The sequence shown here is derived from an EMBL/GenBank/DDBJ whole genome shotgun (WGS) entry which is preliminary data.</text>
</comment>
<evidence type="ECO:0000259" key="1">
    <source>
        <dbReference type="Pfam" id="PF10000"/>
    </source>
</evidence>
<dbReference type="Proteomes" id="UP000468581">
    <property type="component" value="Unassembled WGS sequence"/>
</dbReference>
<dbReference type="RefSeq" id="WP_163605050.1">
    <property type="nucleotide sequence ID" value="NZ_JAABOO010000001.1"/>
</dbReference>
<evidence type="ECO:0000313" key="3">
    <source>
        <dbReference type="Proteomes" id="UP000468581"/>
    </source>
</evidence>
<dbReference type="Gene3D" id="3.30.2130.10">
    <property type="entry name" value="VC0802-like"/>
    <property type="match status" value="1"/>
</dbReference>
<name>A0A6P0UFF6_9FLAO</name>
<dbReference type="PANTHER" id="PTHR39199:SF1">
    <property type="entry name" value="BLR5128 PROTEIN"/>
    <property type="match status" value="1"/>
</dbReference>
<dbReference type="PANTHER" id="PTHR39199">
    <property type="entry name" value="BLR5128 PROTEIN"/>
    <property type="match status" value="1"/>
</dbReference>